<evidence type="ECO:0000259" key="6">
    <source>
        <dbReference type="Pfam" id="PF00496"/>
    </source>
</evidence>
<dbReference type="PANTHER" id="PTHR30290">
    <property type="entry name" value="PERIPLASMIC BINDING COMPONENT OF ABC TRANSPORTER"/>
    <property type="match status" value="1"/>
</dbReference>
<evidence type="ECO:0000256" key="2">
    <source>
        <dbReference type="ARBA" id="ARBA00005695"/>
    </source>
</evidence>
<dbReference type="InterPro" id="IPR000914">
    <property type="entry name" value="SBP_5_dom"/>
</dbReference>
<dbReference type="Proteomes" id="UP001183176">
    <property type="component" value="Unassembled WGS sequence"/>
</dbReference>
<comment type="subcellular location">
    <subcellularLocation>
        <location evidence="1">Cell envelope</location>
    </subcellularLocation>
</comment>
<name>A0ABU2J9H2_9ACTN</name>
<evidence type="ECO:0000256" key="3">
    <source>
        <dbReference type="ARBA" id="ARBA00022448"/>
    </source>
</evidence>
<evidence type="ECO:0000313" key="8">
    <source>
        <dbReference type="Proteomes" id="UP001183176"/>
    </source>
</evidence>
<keyword evidence="3" id="KW-0813">Transport</keyword>
<reference evidence="8" key="1">
    <citation type="submission" date="2023-07" db="EMBL/GenBank/DDBJ databases">
        <title>30 novel species of actinomycetes from the DSMZ collection.</title>
        <authorList>
            <person name="Nouioui I."/>
        </authorList>
    </citation>
    <scope>NUCLEOTIDE SEQUENCE [LARGE SCALE GENOMIC DNA]</scope>
    <source>
        <strain evidence="8">DSM 44399</strain>
    </source>
</reference>
<protein>
    <submittedName>
        <fullName evidence="7">Peptide ABC transporter substrate-binding protein</fullName>
    </submittedName>
</protein>
<proteinExistence type="inferred from homology"/>
<dbReference type="InterPro" id="IPR039424">
    <property type="entry name" value="SBP_5"/>
</dbReference>
<dbReference type="InterPro" id="IPR030678">
    <property type="entry name" value="Peptide/Ni-bd"/>
</dbReference>
<feature type="signal peptide" evidence="5">
    <location>
        <begin position="1"/>
        <end position="22"/>
    </location>
</feature>
<gene>
    <name evidence="7" type="ORF">RM423_09570</name>
</gene>
<dbReference type="Pfam" id="PF00496">
    <property type="entry name" value="SBP_bac_5"/>
    <property type="match status" value="1"/>
</dbReference>
<sequence length="606" mass="65548">MLSTLRVLPLAAVAAIAVLATACTGGNSTANGKAPTGKPIEGGTATFAESAGGKPDYIFPMMTPIHQSIANIEQFNRLSYRSLYWIGKDGQPVIDPKLSLAKDAVYSAGNTEVSVTLNDYKWSDGKPVTTRDVEFWINLFRANKTVAAGYIPGEFPDNITKFTAVDDKTFTLKLSEAYNPQWFNYNELAQIAPIPQHVWDKTSLTGTVGDLDRNPASAKQVYTFLDKQSSDVSSYGKNPLWKTVNGPWVLSTYRTDGYAEFVPNPGYSGPNKPHLAKFVEQPFTSETTELNVIRSGKTIDYGYLPVQEKSQENVLKQSGYRIDPWQSWGTNFIALNFNQPQSGPLVKQLYIRQAMQSLVNQDAFIKGPLRGTGSLNSGPIQISAFVKAYDPSKALPYNPDKAKTLLSSHGWTVTPNGTSVCASPGTGANQCGVGIAAGTKLQFNLEYSSGLVTVDQEMQAMKSDFSAAGISLNLNQAPFNTVLADAAPCKPNDSKCKWQIINWGGGWIYGINPYPSGDQLFATGAGSNYGGYSNSNSDALIAAAVHKNDPNAVVNVANDLASQVPVLWMPSELYRISAVSNRLAGVDIGKQSPILSVTPEDWQLTK</sequence>
<feature type="domain" description="Solute-binding protein family 5" evidence="6">
    <location>
        <begin position="97"/>
        <end position="508"/>
    </location>
</feature>
<evidence type="ECO:0000256" key="5">
    <source>
        <dbReference type="SAM" id="SignalP"/>
    </source>
</evidence>
<feature type="chain" id="PRO_5045999992" evidence="5">
    <location>
        <begin position="23"/>
        <end position="606"/>
    </location>
</feature>
<accession>A0ABU2J9H2</accession>
<comment type="caution">
    <text evidence="7">The sequence shown here is derived from an EMBL/GenBank/DDBJ whole genome shotgun (WGS) entry which is preliminary data.</text>
</comment>
<dbReference type="PIRSF" id="PIRSF002741">
    <property type="entry name" value="MppA"/>
    <property type="match status" value="1"/>
</dbReference>
<dbReference type="SUPFAM" id="SSF53850">
    <property type="entry name" value="Periplasmic binding protein-like II"/>
    <property type="match status" value="1"/>
</dbReference>
<dbReference type="PANTHER" id="PTHR30290:SF10">
    <property type="entry name" value="PERIPLASMIC OLIGOPEPTIDE-BINDING PROTEIN-RELATED"/>
    <property type="match status" value="1"/>
</dbReference>
<dbReference type="Gene3D" id="3.10.105.10">
    <property type="entry name" value="Dipeptide-binding Protein, Domain 3"/>
    <property type="match status" value="1"/>
</dbReference>
<comment type="similarity">
    <text evidence="2">Belongs to the bacterial solute-binding protein 5 family.</text>
</comment>
<dbReference type="EMBL" id="JAVREH010000009">
    <property type="protein sequence ID" value="MDT0261641.1"/>
    <property type="molecule type" value="Genomic_DNA"/>
</dbReference>
<organism evidence="7 8">
    <name type="scientific">Jatrophihabitans lederbergiae</name>
    <dbReference type="NCBI Taxonomy" id="3075547"/>
    <lineage>
        <taxon>Bacteria</taxon>
        <taxon>Bacillati</taxon>
        <taxon>Actinomycetota</taxon>
        <taxon>Actinomycetes</taxon>
        <taxon>Jatrophihabitantales</taxon>
        <taxon>Jatrophihabitantaceae</taxon>
        <taxon>Jatrophihabitans</taxon>
    </lineage>
</organism>
<evidence type="ECO:0000256" key="1">
    <source>
        <dbReference type="ARBA" id="ARBA00004196"/>
    </source>
</evidence>
<keyword evidence="8" id="KW-1185">Reference proteome</keyword>
<keyword evidence="4 5" id="KW-0732">Signal</keyword>
<evidence type="ECO:0000256" key="4">
    <source>
        <dbReference type="ARBA" id="ARBA00022729"/>
    </source>
</evidence>
<dbReference type="Gene3D" id="3.40.190.10">
    <property type="entry name" value="Periplasmic binding protein-like II"/>
    <property type="match status" value="1"/>
</dbReference>
<dbReference type="RefSeq" id="WP_311422795.1">
    <property type="nucleotide sequence ID" value="NZ_JAVREH010000009.1"/>
</dbReference>
<dbReference type="PROSITE" id="PS51257">
    <property type="entry name" value="PROKAR_LIPOPROTEIN"/>
    <property type="match status" value="1"/>
</dbReference>
<dbReference type="CDD" id="cd08513">
    <property type="entry name" value="PBP2_thermophilic_Hb8_like"/>
    <property type="match status" value="1"/>
</dbReference>
<evidence type="ECO:0000313" key="7">
    <source>
        <dbReference type="EMBL" id="MDT0261641.1"/>
    </source>
</evidence>